<name>A0ACC1J5S8_9FUNG</name>
<feature type="non-terminal residue" evidence="1">
    <location>
        <position position="458"/>
    </location>
</feature>
<dbReference type="Proteomes" id="UP001150603">
    <property type="component" value="Unassembled WGS sequence"/>
</dbReference>
<accession>A0ACC1J5S8</accession>
<protein>
    <submittedName>
        <fullName evidence="1">Uncharacterized protein</fullName>
    </submittedName>
</protein>
<evidence type="ECO:0000313" key="2">
    <source>
        <dbReference type="Proteomes" id="UP001150603"/>
    </source>
</evidence>
<sequence length="458" mass="48402">MAGNSVVSNEPTQTATARTGSSSDLDSEMQSNKPLFLNFTAELAPFSASKKQKKKSNVYKVSGVNILNRNSVDSKTALERLQRRRENHNFVERRRRDNINHTITTLSTLIPYCTEEGVKLNKGSILHMAVEYIQDLQDINAALVEENIRLGGTGDIKVPARRSSNMDKQETETAPGSPEGMSLSSAAPSPQVGPVRNGSGSSQKTPSAPGSRATSSGLPSPINGSSDRPLAATLAETQGVHRSTLPSLTAAVPAHHMSGAISPPATTATPSAVQSTNTSPATQATAVTGAIRTIPPVTQLPPPSHNVQNSGMLPSLAPPMTPRHAAGVSAAMTLPTVPETSSIASIAPPIAPLPRFSFPAGAGKFQSRPPAQSMPNSPSFQPRNGHAGDMQANGFANHPFFNTMGPAGHRGDDVPSFRHHIQHHSGGAHPQQYAQQHMPGMPVRKNGLTPPQQHRQHP</sequence>
<organism evidence="1 2">
    <name type="scientific">Linderina macrospora</name>
    <dbReference type="NCBI Taxonomy" id="4868"/>
    <lineage>
        <taxon>Eukaryota</taxon>
        <taxon>Fungi</taxon>
        <taxon>Fungi incertae sedis</taxon>
        <taxon>Zoopagomycota</taxon>
        <taxon>Kickxellomycotina</taxon>
        <taxon>Kickxellomycetes</taxon>
        <taxon>Kickxellales</taxon>
        <taxon>Kickxellaceae</taxon>
        <taxon>Linderina</taxon>
    </lineage>
</organism>
<dbReference type="EMBL" id="JANBPW010003070">
    <property type="protein sequence ID" value="KAJ1938742.1"/>
    <property type="molecule type" value="Genomic_DNA"/>
</dbReference>
<reference evidence="1" key="1">
    <citation type="submission" date="2022-07" db="EMBL/GenBank/DDBJ databases">
        <title>Phylogenomic reconstructions and comparative analyses of Kickxellomycotina fungi.</title>
        <authorList>
            <person name="Reynolds N.K."/>
            <person name="Stajich J.E."/>
            <person name="Barry K."/>
            <person name="Grigoriev I.V."/>
            <person name="Crous P."/>
            <person name="Smith M.E."/>
        </authorList>
    </citation>
    <scope>NUCLEOTIDE SEQUENCE</scope>
    <source>
        <strain evidence="1">NRRL 5244</strain>
    </source>
</reference>
<evidence type="ECO:0000313" key="1">
    <source>
        <dbReference type="EMBL" id="KAJ1938742.1"/>
    </source>
</evidence>
<comment type="caution">
    <text evidence="1">The sequence shown here is derived from an EMBL/GenBank/DDBJ whole genome shotgun (WGS) entry which is preliminary data.</text>
</comment>
<proteinExistence type="predicted"/>
<gene>
    <name evidence="1" type="ORF">FBU59_004347</name>
</gene>
<keyword evidence="2" id="KW-1185">Reference proteome</keyword>